<keyword evidence="3" id="KW-1185">Reference proteome</keyword>
<reference evidence="2 3" key="1">
    <citation type="submission" date="2020-02" db="EMBL/GenBank/DDBJ databases">
        <authorList>
            <person name="Ma Q."/>
            <person name="Huang Y."/>
            <person name="Song X."/>
            <person name="Pei D."/>
        </authorList>
    </citation>
    <scope>NUCLEOTIDE SEQUENCE [LARGE SCALE GENOMIC DNA]</scope>
    <source>
        <strain evidence="2">Sxm20200214</strain>
        <tissue evidence="2">Leaf</tissue>
    </source>
</reference>
<organism evidence="2 3">
    <name type="scientific">Brassica carinata</name>
    <name type="common">Ethiopian mustard</name>
    <name type="synonym">Abyssinian cabbage</name>
    <dbReference type="NCBI Taxonomy" id="52824"/>
    <lineage>
        <taxon>Eukaryota</taxon>
        <taxon>Viridiplantae</taxon>
        <taxon>Streptophyta</taxon>
        <taxon>Embryophyta</taxon>
        <taxon>Tracheophyta</taxon>
        <taxon>Spermatophyta</taxon>
        <taxon>Magnoliopsida</taxon>
        <taxon>eudicotyledons</taxon>
        <taxon>Gunneridae</taxon>
        <taxon>Pentapetalae</taxon>
        <taxon>rosids</taxon>
        <taxon>malvids</taxon>
        <taxon>Brassicales</taxon>
        <taxon>Brassicaceae</taxon>
        <taxon>Brassiceae</taxon>
        <taxon>Brassica</taxon>
    </lineage>
</organism>
<dbReference type="EMBL" id="JAAMPC010000008">
    <property type="protein sequence ID" value="KAG2300880.1"/>
    <property type="molecule type" value="Genomic_DNA"/>
</dbReference>
<name>A0A8X7S8Y4_BRACI</name>
<dbReference type="AlphaFoldDB" id="A0A8X7S8Y4"/>
<feature type="compositionally biased region" description="Polar residues" evidence="1">
    <location>
        <begin position="43"/>
        <end position="64"/>
    </location>
</feature>
<feature type="compositionally biased region" description="Low complexity" evidence="1">
    <location>
        <begin position="21"/>
        <end position="34"/>
    </location>
</feature>
<evidence type="ECO:0000256" key="1">
    <source>
        <dbReference type="SAM" id="MobiDB-lite"/>
    </source>
</evidence>
<dbReference type="Proteomes" id="UP000886595">
    <property type="component" value="Unassembled WGS sequence"/>
</dbReference>
<evidence type="ECO:0000313" key="3">
    <source>
        <dbReference type="Proteomes" id="UP000886595"/>
    </source>
</evidence>
<evidence type="ECO:0000313" key="2">
    <source>
        <dbReference type="EMBL" id="KAG2300880.1"/>
    </source>
</evidence>
<protein>
    <submittedName>
        <fullName evidence="2">Uncharacterized protein</fullName>
    </submittedName>
</protein>
<proteinExistence type="predicted"/>
<gene>
    <name evidence="2" type="ORF">Bca52824_037352</name>
</gene>
<sequence>MNSNRGRYPLGRGAPPNPDYQLYQQNHQQQQWQQWSPRAGNANEVQKTTSQPHIASSDPKTNDCSLLVLD</sequence>
<comment type="caution">
    <text evidence="2">The sequence shown here is derived from an EMBL/GenBank/DDBJ whole genome shotgun (WGS) entry which is preliminary data.</text>
</comment>
<accession>A0A8X7S8Y4</accession>
<feature type="region of interest" description="Disordered" evidence="1">
    <location>
        <begin position="1"/>
        <end position="70"/>
    </location>
</feature>